<gene>
    <name evidence="1" type="ORF">AAF712_004305</name>
</gene>
<name>A0ABR3A4V7_9AGAR</name>
<evidence type="ECO:0000313" key="2">
    <source>
        <dbReference type="Proteomes" id="UP001437256"/>
    </source>
</evidence>
<keyword evidence="2" id="KW-1185">Reference proteome</keyword>
<dbReference type="Gene3D" id="3.50.50.60">
    <property type="entry name" value="FAD/NAD(P)-binding domain"/>
    <property type="match status" value="1"/>
</dbReference>
<protein>
    <submittedName>
        <fullName evidence="1">Uncharacterized protein</fullName>
    </submittedName>
</protein>
<sequence length="219" mass="23868">MVQRSTTCVISIKNTSANQWRVWPADVPTNTSDFKFASMPLLLLKDIIAEMAPTGWQANDKEMIEGLRKCGLNVNLGPEGTGNLFLALGRLSGYWQDVGCAQLIIDGKVGIKQGVEVQKMVDEEVIFTDGTTTPADAVVFATGYENIRDVMKKTFGSDAIDMTGEVAGGLDEEGEPRGMYRPSGHPGLWYAAGDFFMARFYSKTLALCIKATELGLLEL</sequence>
<reference evidence="1 2" key="1">
    <citation type="submission" date="2024-05" db="EMBL/GenBank/DDBJ databases">
        <title>A draft genome resource for the thread blight pathogen Marasmius tenuissimus strain MS-2.</title>
        <authorList>
            <person name="Yulfo-Soto G.E."/>
            <person name="Baruah I.K."/>
            <person name="Amoako-Attah I."/>
            <person name="Bukari Y."/>
            <person name="Meinhardt L.W."/>
            <person name="Bailey B.A."/>
            <person name="Cohen S.P."/>
        </authorList>
    </citation>
    <scope>NUCLEOTIDE SEQUENCE [LARGE SCALE GENOMIC DNA]</scope>
    <source>
        <strain evidence="1 2">MS-2</strain>
    </source>
</reference>
<comment type="caution">
    <text evidence="1">The sequence shown here is derived from an EMBL/GenBank/DDBJ whole genome shotgun (WGS) entry which is preliminary data.</text>
</comment>
<organism evidence="1 2">
    <name type="scientific">Marasmius tenuissimus</name>
    <dbReference type="NCBI Taxonomy" id="585030"/>
    <lineage>
        <taxon>Eukaryota</taxon>
        <taxon>Fungi</taxon>
        <taxon>Dikarya</taxon>
        <taxon>Basidiomycota</taxon>
        <taxon>Agaricomycotina</taxon>
        <taxon>Agaricomycetes</taxon>
        <taxon>Agaricomycetidae</taxon>
        <taxon>Agaricales</taxon>
        <taxon>Marasmiineae</taxon>
        <taxon>Marasmiaceae</taxon>
        <taxon>Marasmius</taxon>
    </lineage>
</organism>
<dbReference type="InterPro" id="IPR036188">
    <property type="entry name" value="FAD/NAD-bd_sf"/>
</dbReference>
<dbReference type="Proteomes" id="UP001437256">
    <property type="component" value="Unassembled WGS sequence"/>
</dbReference>
<proteinExistence type="predicted"/>
<dbReference type="EMBL" id="JBBXMP010000017">
    <property type="protein sequence ID" value="KAL0068590.1"/>
    <property type="molecule type" value="Genomic_DNA"/>
</dbReference>
<dbReference type="SUPFAM" id="SSF51905">
    <property type="entry name" value="FAD/NAD(P)-binding domain"/>
    <property type="match status" value="1"/>
</dbReference>
<accession>A0ABR3A4V7</accession>
<evidence type="ECO:0000313" key="1">
    <source>
        <dbReference type="EMBL" id="KAL0068590.1"/>
    </source>
</evidence>